<accession>A0A399D2E5</accession>
<feature type="transmembrane region" description="Helical" evidence="1">
    <location>
        <begin position="114"/>
        <end position="139"/>
    </location>
</feature>
<feature type="transmembrane region" description="Helical" evidence="1">
    <location>
        <begin position="12"/>
        <end position="33"/>
    </location>
</feature>
<keyword evidence="1" id="KW-0812">Transmembrane</keyword>
<dbReference type="Proteomes" id="UP000266441">
    <property type="component" value="Unassembled WGS sequence"/>
</dbReference>
<protein>
    <submittedName>
        <fullName evidence="2">Uncharacterized protein</fullName>
    </submittedName>
</protein>
<keyword evidence="1" id="KW-0472">Membrane</keyword>
<feature type="transmembrane region" description="Helical" evidence="1">
    <location>
        <begin position="87"/>
        <end position="108"/>
    </location>
</feature>
<comment type="caution">
    <text evidence="2">The sequence shown here is derived from an EMBL/GenBank/DDBJ whole genome shotgun (WGS) entry which is preliminary data.</text>
</comment>
<dbReference type="OrthoDB" id="1428553at2"/>
<dbReference type="RefSeq" id="WP_119349288.1">
    <property type="nucleotide sequence ID" value="NZ_QWET01000004.1"/>
</dbReference>
<evidence type="ECO:0000256" key="1">
    <source>
        <dbReference type="SAM" id="Phobius"/>
    </source>
</evidence>
<sequence length="289" mass="33719">MRQSIHRIYISFYVLIILGTLGGLILYGANYYSTQIDERYFHEQHELLKPTGLIGHGLGILGSFFILFGVFSYMVRKRIRRFSKVGLLKYWLEFHIFLCTLGPVLILFHTSFKFGGLVAASFWSMAAVVASGVIGRFIYLQIPRSIGGRELSREELNTLKTGLLADLTNKYNLDVEMVAFLSDALTQKTIYPERNPIIRLYQRLRSEKRLLKEMKVKLKAHKIPSSDFKGVNKTIKREIVLTRKIDWLWFMQRIFRYWHVAHLPFAFVMLAIMVVHIIVAILFGYNWIF</sequence>
<keyword evidence="3" id="KW-1185">Reference proteome</keyword>
<dbReference type="AlphaFoldDB" id="A0A399D2E5"/>
<proteinExistence type="predicted"/>
<organism evidence="2 3">
    <name type="scientific">Mariniphaga sediminis</name>
    <dbReference type="NCBI Taxonomy" id="1628158"/>
    <lineage>
        <taxon>Bacteria</taxon>
        <taxon>Pseudomonadati</taxon>
        <taxon>Bacteroidota</taxon>
        <taxon>Bacteroidia</taxon>
        <taxon>Marinilabiliales</taxon>
        <taxon>Prolixibacteraceae</taxon>
        <taxon>Mariniphaga</taxon>
    </lineage>
</organism>
<evidence type="ECO:0000313" key="2">
    <source>
        <dbReference type="EMBL" id="RIH66054.1"/>
    </source>
</evidence>
<name>A0A399D2E5_9BACT</name>
<keyword evidence="1" id="KW-1133">Transmembrane helix</keyword>
<feature type="transmembrane region" description="Helical" evidence="1">
    <location>
        <begin position="260"/>
        <end position="288"/>
    </location>
</feature>
<feature type="transmembrane region" description="Helical" evidence="1">
    <location>
        <begin position="53"/>
        <end position="75"/>
    </location>
</feature>
<evidence type="ECO:0000313" key="3">
    <source>
        <dbReference type="Proteomes" id="UP000266441"/>
    </source>
</evidence>
<gene>
    <name evidence="2" type="ORF">D1164_07270</name>
</gene>
<reference evidence="2 3" key="1">
    <citation type="journal article" date="2015" name="Int. J. Syst. Evol. Microbiol.">
        <title>Mariniphaga sediminis sp. nov., isolated from coastal sediment.</title>
        <authorList>
            <person name="Wang F.Q."/>
            <person name="Shen Q.Y."/>
            <person name="Chen G.J."/>
            <person name="Du Z.J."/>
        </authorList>
    </citation>
    <scope>NUCLEOTIDE SEQUENCE [LARGE SCALE GENOMIC DNA]</scope>
    <source>
        <strain evidence="2 3">SY21</strain>
    </source>
</reference>
<dbReference type="EMBL" id="QWET01000004">
    <property type="protein sequence ID" value="RIH66054.1"/>
    <property type="molecule type" value="Genomic_DNA"/>
</dbReference>